<dbReference type="PANTHER" id="PTHR30348">
    <property type="entry name" value="UNCHARACTERIZED PROTEIN YECE"/>
    <property type="match status" value="1"/>
</dbReference>
<dbReference type="AlphaFoldDB" id="A0A918PWN1"/>
<gene>
    <name evidence="2" type="ORF">GCM10010365_51190</name>
</gene>
<comment type="caution">
    <text evidence="2">The sequence shown here is derived from an EMBL/GenBank/DDBJ whole genome shotgun (WGS) entry which is preliminary data.</text>
</comment>
<dbReference type="Proteomes" id="UP000622166">
    <property type="component" value="Unassembled WGS sequence"/>
</dbReference>
<accession>A0A918PWN1</accession>
<name>A0A918PWN1_9ACTN</name>
<dbReference type="SUPFAM" id="SSF117396">
    <property type="entry name" value="TM1631-like"/>
    <property type="match status" value="1"/>
</dbReference>
<reference evidence="2" key="2">
    <citation type="submission" date="2020-09" db="EMBL/GenBank/DDBJ databases">
        <authorList>
            <person name="Sun Q."/>
            <person name="Ohkuma M."/>
        </authorList>
    </citation>
    <scope>NUCLEOTIDE SEQUENCE</scope>
    <source>
        <strain evidence="2">JCM 4815</strain>
    </source>
</reference>
<protein>
    <recommendedName>
        <fullName evidence="4">DUF72 domain-containing protein</fullName>
    </recommendedName>
</protein>
<keyword evidence="3" id="KW-1185">Reference proteome</keyword>
<sequence length="333" mass="36509">MGADIRVGACSWTDRELVGSGWYPRGRRDAEGRLRHYASRFPVVEVDASYYALPSRRNSLLWVERTPEGFRFDVKAFSLLTGHPTRAEALPADLRSRLGEQDLASVRRGRGPERLLDEVWERFAGAVAPLRAAGRLGAVLFQFPPWFAPGPRAEGTLRECAGRTSGWPISVEFRHPGWWAAERDDSTRALLASLGASAVGVDMAQGLPGSLPPLVPVTRPALAVVRFHGRSAAWGTGSKEDRFRYDYSPAELGAWVPRLRRTAERADELHVLFNNCCGDAAVRAAETMRRLLSPEPAPEPAPESEPAPASPWPTSRPVRPSPPSPGRPPSSAR</sequence>
<feature type="region of interest" description="Disordered" evidence="1">
    <location>
        <begin position="291"/>
        <end position="333"/>
    </location>
</feature>
<evidence type="ECO:0000256" key="1">
    <source>
        <dbReference type="SAM" id="MobiDB-lite"/>
    </source>
</evidence>
<reference evidence="2" key="1">
    <citation type="journal article" date="2014" name="Int. J. Syst. Evol. Microbiol.">
        <title>Complete genome sequence of Corynebacterium casei LMG S-19264T (=DSM 44701T), isolated from a smear-ripened cheese.</title>
        <authorList>
            <consortium name="US DOE Joint Genome Institute (JGI-PGF)"/>
            <person name="Walter F."/>
            <person name="Albersmeier A."/>
            <person name="Kalinowski J."/>
            <person name="Ruckert C."/>
        </authorList>
    </citation>
    <scope>NUCLEOTIDE SEQUENCE</scope>
    <source>
        <strain evidence="2">JCM 4815</strain>
    </source>
</reference>
<dbReference type="RefSeq" id="WP_189862935.1">
    <property type="nucleotide sequence ID" value="NZ_BMVW01000011.1"/>
</dbReference>
<dbReference type="Gene3D" id="3.20.20.410">
    <property type="entry name" value="Protein of unknown function UPF0759"/>
    <property type="match status" value="1"/>
</dbReference>
<feature type="compositionally biased region" description="Pro residues" evidence="1">
    <location>
        <begin position="295"/>
        <end position="311"/>
    </location>
</feature>
<organism evidence="2 3">
    <name type="scientific">Streptomyces poonensis</name>
    <dbReference type="NCBI Taxonomy" id="68255"/>
    <lineage>
        <taxon>Bacteria</taxon>
        <taxon>Bacillati</taxon>
        <taxon>Actinomycetota</taxon>
        <taxon>Actinomycetes</taxon>
        <taxon>Kitasatosporales</taxon>
        <taxon>Streptomycetaceae</taxon>
        <taxon>Streptomyces</taxon>
    </lineage>
</organism>
<dbReference type="Pfam" id="PF01904">
    <property type="entry name" value="DUF72"/>
    <property type="match status" value="1"/>
</dbReference>
<dbReference type="EMBL" id="BMVW01000011">
    <property type="protein sequence ID" value="GGZ24621.1"/>
    <property type="molecule type" value="Genomic_DNA"/>
</dbReference>
<evidence type="ECO:0000313" key="3">
    <source>
        <dbReference type="Proteomes" id="UP000622166"/>
    </source>
</evidence>
<evidence type="ECO:0000313" key="2">
    <source>
        <dbReference type="EMBL" id="GGZ24621.1"/>
    </source>
</evidence>
<evidence type="ECO:0008006" key="4">
    <source>
        <dbReference type="Google" id="ProtNLM"/>
    </source>
</evidence>
<feature type="compositionally biased region" description="Pro residues" evidence="1">
    <location>
        <begin position="319"/>
        <end position="333"/>
    </location>
</feature>
<dbReference type="InterPro" id="IPR036520">
    <property type="entry name" value="UPF0759_sf"/>
</dbReference>
<dbReference type="PANTHER" id="PTHR30348:SF13">
    <property type="entry name" value="UPF0759 PROTEIN YUNF"/>
    <property type="match status" value="1"/>
</dbReference>
<proteinExistence type="predicted"/>
<dbReference type="InterPro" id="IPR002763">
    <property type="entry name" value="DUF72"/>
</dbReference>